<feature type="domain" description="MRB1590-like C-terminal" evidence="3">
    <location>
        <begin position="468"/>
        <end position="569"/>
    </location>
</feature>
<dbReference type="AlphaFoldDB" id="A0A1Z5HQ57"/>
<evidence type="ECO:0000313" key="5">
    <source>
        <dbReference type="Proteomes" id="UP000197032"/>
    </source>
</evidence>
<comment type="caution">
    <text evidence="4">The sequence shown here is derived from an EMBL/GenBank/DDBJ whole genome shotgun (WGS) entry which is preliminary data.</text>
</comment>
<dbReference type="PANTHER" id="PTHR38149">
    <property type="entry name" value="ATPASE"/>
    <property type="match status" value="1"/>
</dbReference>
<dbReference type="Gene3D" id="3.40.50.300">
    <property type="entry name" value="P-loop containing nucleotide triphosphate hydrolases"/>
    <property type="match status" value="1"/>
</dbReference>
<gene>
    <name evidence="4" type="ORF">KKC1_06130</name>
</gene>
<dbReference type="InterPro" id="IPR049069">
    <property type="entry name" value="MRB1590-like_C"/>
</dbReference>
<proteinExistence type="predicted"/>
<dbReference type="PANTHER" id="PTHR38149:SF1">
    <property type="entry name" value="ATPASE"/>
    <property type="match status" value="1"/>
</dbReference>
<dbReference type="RefSeq" id="WP_088552981.1">
    <property type="nucleotide sequence ID" value="NZ_BDGJ01000018.1"/>
</dbReference>
<protein>
    <submittedName>
        <fullName evidence="4">ABC transporter ATPase</fullName>
    </submittedName>
</protein>
<reference evidence="5" key="1">
    <citation type="journal article" date="2017" name="Appl. Environ. Microbiol.">
        <title>Genomic analysis of Calderihabitans maritimus KKC1, a thermophilic hydrogenogenic carboxydotrophic bacterium isolated from marine sediment.</title>
        <authorList>
            <person name="Omae K."/>
            <person name="Yoneda Y."/>
            <person name="Fukuyama Y."/>
            <person name="Yoshida T."/>
            <person name="Sako Y."/>
        </authorList>
    </citation>
    <scope>NUCLEOTIDE SEQUENCE [LARGE SCALE GENOMIC DNA]</scope>
    <source>
        <strain evidence="5">KKC1</strain>
    </source>
</reference>
<dbReference type="Pfam" id="PF21117">
    <property type="entry name" value="MRB1590_C"/>
    <property type="match status" value="1"/>
</dbReference>
<dbReference type="InterPro" id="IPR027417">
    <property type="entry name" value="P-loop_NTPase"/>
</dbReference>
<dbReference type="Proteomes" id="UP000197032">
    <property type="component" value="Unassembled WGS sequence"/>
</dbReference>
<evidence type="ECO:0000259" key="3">
    <source>
        <dbReference type="Pfam" id="PF21117"/>
    </source>
</evidence>
<name>A0A1Z5HQ57_9FIRM</name>
<dbReference type="EMBL" id="BDGJ01000018">
    <property type="protein sequence ID" value="GAW91451.1"/>
    <property type="molecule type" value="Genomic_DNA"/>
</dbReference>
<dbReference type="InterPro" id="IPR019195">
    <property type="entry name" value="ABC_ATPase_put"/>
</dbReference>
<feature type="domain" description="ATPase of the ABC class C-terminal" evidence="1">
    <location>
        <begin position="172"/>
        <end position="451"/>
    </location>
</feature>
<accession>A0A1Z5HQ57</accession>
<dbReference type="InterPro" id="IPR046833">
    <property type="entry name" value="ABC_N"/>
</dbReference>
<evidence type="ECO:0000259" key="2">
    <source>
        <dbReference type="Pfam" id="PF20446"/>
    </source>
</evidence>
<evidence type="ECO:0000313" key="4">
    <source>
        <dbReference type="EMBL" id="GAW91451.1"/>
    </source>
</evidence>
<sequence>MRSQDDLARKLRQIDGKGYKAYKELAGAYQFGAFVLYCDYIQGDPFASPSRVRVRVQQEIASFPKELYRNKVRRVALEDFLTRVMDQNIQKFVRGNRGTGKSGMIAVDRPGQEIIERTSMVVSDLYVEARLVMGLPAAGRRVLGQEARAMFFEELPKIVEKSLFYKNIDGEGARRHVELAEDQEFIRSRLKEKNLVAFVGNGAILPRESGISDKPMRGDRVVKFKSPPSLEVIFETPNSGAVKGMGIPAGITLIVGGGYHGKSTLLRAIERGVYNHIPGDGREFVVTNSSAVKIRAEDGRRIEKVDISPFISNLPYGQDTHNFSTEDASGSTSQAANIMEALEMGTELLLLDEDTSATNFMIRDIRMQQLIAKEKEPITPFIDKVRQLSQEKGVSTIMVIGGSGDYFDVADTVIAMDHYIPKDVTAEAKTIAERIRTGRKAEGGLEFGPVRNRIPVGGFDATRGKKVKIDARGVDAIRFGRQEINLQYVEQLVDPSQTRAVGDIIYYGIRKYVDGKRSLREIIELVFQEIEEKGLDCISPFYGQHPGDYALPRKFEVAAAVNRLRTLRVH</sequence>
<dbReference type="SUPFAM" id="SSF52540">
    <property type="entry name" value="P-loop containing nucleoside triphosphate hydrolases"/>
    <property type="match status" value="1"/>
</dbReference>
<dbReference type="Pfam" id="PF09818">
    <property type="entry name" value="ABC_ATPase"/>
    <property type="match status" value="1"/>
</dbReference>
<keyword evidence="5" id="KW-1185">Reference proteome</keyword>
<feature type="domain" description="ATPase of the ABC class N-terminal" evidence="2">
    <location>
        <begin position="5"/>
        <end position="166"/>
    </location>
</feature>
<dbReference type="Pfam" id="PF20446">
    <property type="entry name" value="ABC_N"/>
    <property type="match status" value="1"/>
</dbReference>
<organism evidence="4 5">
    <name type="scientific">Calderihabitans maritimus</name>
    <dbReference type="NCBI Taxonomy" id="1246530"/>
    <lineage>
        <taxon>Bacteria</taxon>
        <taxon>Bacillati</taxon>
        <taxon>Bacillota</taxon>
        <taxon>Clostridia</taxon>
        <taxon>Neomoorellales</taxon>
        <taxon>Calderihabitantaceae</taxon>
        <taxon>Calderihabitans</taxon>
    </lineage>
</organism>
<dbReference type="InterPro" id="IPR046834">
    <property type="entry name" value="ABC_ATPase_C"/>
</dbReference>
<evidence type="ECO:0000259" key="1">
    <source>
        <dbReference type="Pfam" id="PF09818"/>
    </source>
</evidence>
<dbReference type="OrthoDB" id="9809999at2"/>